<feature type="compositionally biased region" description="Pro residues" evidence="4">
    <location>
        <begin position="331"/>
        <end position="348"/>
    </location>
</feature>
<feature type="compositionally biased region" description="Polar residues" evidence="4">
    <location>
        <begin position="304"/>
        <end position="322"/>
    </location>
</feature>
<evidence type="ECO:0000256" key="2">
    <source>
        <dbReference type="ARBA" id="ARBA00022553"/>
    </source>
</evidence>
<feature type="compositionally biased region" description="Basic and acidic residues" evidence="4">
    <location>
        <begin position="554"/>
        <end position="569"/>
    </location>
</feature>
<proteinExistence type="predicted"/>
<dbReference type="GO" id="GO:0007095">
    <property type="term" value="P:mitotic G2 DNA damage checkpoint signaling"/>
    <property type="evidence" value="ECO:0007669"/>
    <property type="project" value="TreeGrafter"/>
</dbReference>
<organism evidence="6 7">
    <name type="scientific">Cladosporium halotolerans</name>
    <dbReference type="NCBI Taxonomy" id="1052096"/>
    <lineage>
        <taxon>Eukaryota</taxon>
        <taxon>Fungi</taxon>
        <taxon>Dikarya</taxon>
        <taxon>Ascomycota</taxon>
        <taxon>Pezizomycotina</taxon>
        <taxon>Dothideomycetes</taxon>
        <taxon>Dothideomycetidae</taxon>
        <taxon>Cladosporiales</taxon>
        <taxon>Cladosporiaceae</taxon>
        <taxon>Cladosporium</taxon>
    </lineage>
</organism>
<feature type="compositionally biased region" description="Acidic residues" evidence="4">
    <location>
        <begin position="63"/>
        <end position="72"/>
    </location>
</feature>
<feature type="region of interest" description="Disordered" evidence="4">
    <location>
        <begin position="1"/>
        <end position="267"/>
    </location>
</feature>
<keyword evidence="2" id="KW-0597">Phosphoprotein</keyword>
<feature type="compositionally biased region" description="Polar residues" evidence="4">
    <location>
        <begin position="46"/>
        <end position="60"/>
    </location>
</feature>
<dbReference type="PANTHER" id="PTHR14396">
    <property type="entry name" value="CLASPIN"/>
    <property type="match status" value="1"/>
</dbReference>
<feature type="compositionally biased region" description="Low complexity" evidence="4">
    <location>
        <begin position="676"/>
        <end position="688"/>
    </location>
</feature>
<reference evidence="6 7" key="1">
    <citation type="journal article" date="2020" name="Microbiol. Resour. Announc.">
        <title>Draft Genome Sequence of a Cladosporium Species Isolated from the Mesophotic Ascidian Didemnum maculosum.</title>
        <authorList>
            <person name="Gioti A."/>
            <person name="Siaperas R."/>
            <person name="Nikolaivits E."/>
            <person name="Le Goff G."/>
            <person name="Ouazzani J."/>
            <person name="Kotoulas G."/>
            <person name="Topakas E."/>
        </authorList>
    </citation>
    <scope>NUCLEOTIDE SEQUENCE [LARGE SCALE GENOMIC DNA]</scope>
    <source>
        <strain evidence="6 7">TM138-S3</strain>
    </source>
</reference>
<feature type="region of interest" description="Disordered" evidence="4">
    <location>
        <begin position="554"/>
        <end position="698"/>
    </location>
</feature>
<feature type="compositionally biased region" description="Acidic residues" evidence="4">
    <location>
        <begin position="1058"/>
        <end position="1080"/>
    </location>
</feature>
<feature type="compositionally biased region" description="Polar residues" evidence="4">
    <location>
        <begin position="1132"/>
        <end position="1141"/>
    </location>
</feature>
<feature type="region of interest" description="Disordered" evidence="4">
    <location>
        <begin position="303"/>
        <end position="436"/>
    </location>
</feature>
<dbReference type="Proteomes" id="UP000803884">
    <property type="component" value="Unassembled WGS sequence"/>
</dbReference>
<evidence type="ECO:0000313" key="6">
    <source>
        <dbReference type="EMBL" id="KAL1585468.1"/>
    </source>
</evidence>
<dbReference type="Pfam" id="PF09444">
    <property type="entry name" value="MRC1"/>
    <property type="match status" value="1"/>
</dbReference>
<evidence type="ECO:0000259" key="5">
    <source>
        <dbReference type="Pfam" id="PF09444"/>
    </source>
</evidence>
<feature type="region of interest" description="Disordered" evidence="4">
    <location>
        <begin position="921"/>
        <end position="940"/>
    </location>
</feature>
<accession>A0AB34KQE9</accession>
<feature type="compositionally biased region" description="Acidic residues" evidence="4">
    <location>
        <begin position="573"/>
        <end position="638"/>
    </location>
</feature>
<dbReference type="EMBL" id="JAAQHG020000019">
    <property type="protein sequence ID" value="KAL1585468.1"/>
    <property type="molecule type" value="Genomic_DNA"/>
</dbReference>
<feature type="region of interest" description="Disordered" evidence="4">
    <location>
        <begin position="786"/>
        <end position="914"/>
    </location>
</feature>
<feature type="region of interest" description="Disordered" evidence="4">
    <location>
        <begin position="1023"/>
        <end position="1267"/>
    </location>
</feature>
<dbReference type="GeneID" id="96007157"/>
<feature type="compositionally biased region" description="Basic and acidic residues" evidence="4">
    <location>
        <begin position="386"/>
        <end position="401"/>
    </location>
</feature>
<feature type="compositionally biased region" description="Basic and acidic residues" evidence="4">
    <location>
        <begin position="892"/>
        <end position="914"/>
    </location>
</feature>
<dbReference type="PANTHER" id="PTHR14396:SF10">
    <property type="entry name" value="CLASPIN"/>
    <property type="match status" value="1"/>
</dbReference>
<dbReference type="GO" id="GO:0033314">
    <property type="term" value="P:mitotic DNA replication checkpoint signaling"/>
    <property type="evidence" value="ECO:0007669"/>
    <property type="project" value="TreeGrafter"/>
</dbReference>
<feature type="compositionally biased region" description="Polar residues" evidence="4">
    <location>
        <begin position="847"/>
        <end position="858"/>
    </location>
</feature>
<protein>
    <recommendedName>
        <fullName evidence="5">DNA replication checkpoint mediator MRC1 domain-containing protein</fullName>
    </recommendedName>
</protein>
<comment type="subcellular location">
    <subcellularLocation>
        <location evidence="1">Nucleus</location>
    </subcellularLocation>
</comment>
<feature type="region of interest" description="Disordered" evidence="4">
    <location>
        <begin position="739"/>
        <end position="758"/>
    </location>
</feature>
<dbReference type="InterPro" id="IPR018564">
    <property type="entry name" value="Repl_chkpnt_MRC1_dom"/>
</dbReference>
<dbReference type="GO" id="GO:0010997">
    <property type="term" value="F:anaphase-promoting complex binding"/>
    <property type="evidence" value="ECO:0007669"/>
    <property type="project" value="TreeGrafter"/>
</dbReference>
<evidence type="ECO:0000256" key="4">
    <source>
        <dbReference type="SAM" id="MobiDB-lite"/>
    </source>
</evidence>
<comment type="caution">
    <text evidence="6">The sequence shown here is derived from an EMBL/GenBank/DDBJ whole genome shotgun (WGS) entry which is preliminary data.</text>
</comment>
<feature type="compositionally biased region" description="Basic and acidic residues" evidence="4">
    <location>
        <begin position="195"/>
        <end position="227"/>
    </location>
</feature>
<feature type="compositionally biased region" description="Polar residues" evidence="4">
    <location>
        <begin position="128"/>
        <end position="138"/>
    </location>
</feature>
<feature type="compositionally biased region" description="Acidic residues" evidence="4">
    <location>
        <begin position="1160"/>
        <end position="1173"/>
    </location>
</feature>
<dbReference type="GO" id="GO:0005634">
    <property type="term" value="C:nucleus"/>
    <property type="evidence" value="ECO:0007669"/>
    <property type="project" value="UniProtKB-SubCell"/>
</dbReference>
<sequence length="1362" mass="149383">MAAERSSPPPSDQDAIDLGDDYLSPRSKINKMLAEIDEAPTPSPPTERSTVQPNTISSGPFQDDSEDGDELSGESPTRSAPATRTSSHPNSEAEEDEGIVRRPQGRAARRMLGIGGPGKDSEADSENDLYSATPLRNSSSKRRRDVPERTGSGSPLGSQSQRGTGLFVSPAKTTLEDSDGEDDLPGPNRLAELVAQKRAERLAKENEKRKNDKARKTNAESAAEHVSSDLPEEVFQGSQDAPANPDVDRILSDAARPTRKASKKAMLEMERETQRLARQQALAHQIKVKKKFSTSDLLARFNFRQPQDQAVQADKPSSSMPSSDGIEASPGGPPKEPVSTPPSSPPTPFDKQRMLVERGALTKMIPVREDTLTSMAAEEDQQELLDVDKIVKSPTRRKQEADVTEPSASREQGSKIARWGRKSAPQTYRDDESDDDLEVLQPLPKHLQVFDRVKPIKKQEAHSSAIHNLRHLSHLGHTDAKPNRPTNVKPSVHPQVLEARLRKKAREQAFEAQQERLAELKVKGIVIQTAEEKEKEAEEFENLLEKARLDAQNLRKAEKAANKEAKSEGNMEASDDETEDEDYYDQSGDEEAGEDDDADGGNELLDDAADESEEEEEEHEEDEEAEEDVGVDDDEMEADQPHEDPSKPAASRKARKSHIIQDDEDDDDKQEEADKTTSSTAAAPASANDNDKEDDPFAAFGFGAAKADVNMMSATQAFNATMEAPSQEMEEEDSFDILQYVPPPGSAALPPSLPAMDTHVENDESQTQFVTGPSVAESQEVQLGWDTQAPETPAPALTRKQSDLSETPGWEPTQDPGLPSPWTGLRRGQLQRESTLVTAAEDDHETQSTVQLRVSESPAQAAPRRGRLQQRKQLAADDSEDEAEPALPSQKDAFKEMKRRRLDDLNAGDRLEANAEMKRMMDDQAEESEDEYAGLGGDDTEMIAPETAEDQAMIDSSHIEVDEREIAAHHAARERVAEEEATKKLYKDITTGAFRRRQRGAWDLDEDEDDYIARRRQMRLREETRKRKLLLQDENVKGWAETGKHSKGKDAFLKAIADDDEQEAEDAIDLEEEEKQDTEDQSTQQTQPEVDGVPLQEISGNKRPAEDGDDSSQARPPAKQRRVKEADAAFSRPTSINQVRESLSFLLDEPDQTLVGPSVMDDESDLEIEDEPTESGPSPHDSDYDEIEAEMTRQNDGGFAPNPKSMEDKAMMPPPARLPGPQRRTAAKPAVVDRLSLKRGSSSSTSADGRSAWATGGSSGGASKTPSLLRRATTNIASAGANDRGITTGGGNDRGVTIGGGARVGGNKKSSLAYQARAEERRTIVEASARRRAENTAKIAELRRANSSSMARMGFAGGSGFE</sequence>
<keyword evidence="7" id="KW-1185">Reference proteome</keyword>
<dbReference type="RefSeq" id="XP_069228574.1">
    <property type="nucleotide sequence ID" value="XM_069374319.1"/>
</dbReference>
<feature type="compositionally biased region" description="Acidic residues" evidence="4">
    <location>
        <begin position="923"/>
        <end position="932"/>
    </location>
</feature>
<gene>
    <name evidence="6" type="ORF">WHR41_05714</name>
</gene>
<feature type="region of interest" description="Disordered" evidence="4">
    <location>
        <begin position="1279"/>
        <end position="1315"/>
    </location>
</feature>
<feature type="compositionally biased region" description="Basic and acidic residues" evidence="4">
    <location>
        <begin position="1023"/>
        <end position="1052"/>
    </location>
</feature>
<evidence type="ECO:0000256" key="3">
    <source>
        <dbReference type="ARBA" id="ARBA00023242"/>
    </source>
</evidence>
<evidence type="ECO:0000313" key="7">
    <source>
        <dbReference type="Proteomes" id="UP000803884"/>
    </source>
</evidence>
<evidence type="ECO:0000256" key="1">
    <source>
        <dbReference type="ARBA" id="ARBA00004123"/>
    </source>
</evidence>
<name>A0AB34KQE9_9PEZI</name>
<keyword evidence="3" id="KW-0539">Nucleus</keyword>
<feature type="compositionally biased region" description="Low complexity" evidence="4">
    <location>
        <begin position="1241"/>
        <end position="1256"/>
    </location>
</feature>
<feature type="compositionally biased region" description="Gly residues" evidence="4">
    <location>
        <begin position="1287"/>
        <end position="1304"/>
    </location>
</feature>
<feature type="compositionally biased region" description="Polar residues" evidence="4">
    <location>
        <begin position="76"/>
        <end position="90"/>
    </location>
</feature>
<feature type="domain" description="DNA replication checkpoint mediator MRC1" evidence="5">
    <location>
        <begin position="915"/>
        <end position="1045"/>
    </location>
</feature>
<dbReference type="InterPro" id="IPR024146">
    <property type="entry name" value="Claspin"/>
</dbReference>
<feature type="compositionally biased region" description="Acidic residues" evidence="4">
    <location>
        <begin position="662"/>
        <end position="671"/>
    </location>
</feature>
<feature type="compositionally biased region" description="Polar residues" evidence="4">
    <location>
        <begin position="151"/>
        <end position="163"/>
    </location>
</feature>